<comment type="caution">
    <text evidence="3">The sequence shown here is derived from an EMBL/GenBank/DDBJ whole genome shotgun (WGS) entry which is preliminary data.</text>
</comment>
<feature type="compositionally biased region" description="Basic and acidic residues" evidence="2">
    <location>
        <begin position="172"/>
        <end position="181"/>
    </location>
</feature>
<dbReference type="STRING" id="983506.L8WN69"/>
<dbReference type="Proteomes" id="UP000011668">
    <property type="component" value="Unassembled WGS sequence"/>
</dbReference>
<reference evidence="3 4" key="1">
    <citation type="journal article" date="2013" name="Nat. Commun.">
        <title>The evolution and pathogenic mechanisms of the rice sheath blight pathogen.</title>
        <authorList>
            <person name="Zheng A."/>
            <person name="Lin R."/>
            <person name="Xu L."/>
            <person name="Qin P."/>
            <person name="Tang C."/>
            <person name="Ai P."/>
            <person name="Zhang D."/>
            <person name="Liu Y."/>
            <person name="Sun Z."/>
            <person name="Feng H."/>
            <person name="Wang Y."/>
            <person name="Chen Y."/>
            <person name="Liang X."/>
            <person name="Fu R."/>
            <person name="Li Q."/>
            <person name="Zhang J."/>
            <person name="Yu X."/>
            <person name="Xie Z."/>
            <person name="Ding L."/>
            <person name="Guan P."/>
            <person name="Tang J."/>
            <person name="Liang Y."/>
            <person name="Wang S."/>
            <person name="Deng Q."/>
            <person name="Li S."/>
            <person name="Zhu J."/>
            <person name="Wang L."/>
            <person name="Liu H."/>
            <person name="Li P."/>
        </authorList>
    </citation>
    <scope>NUCLEOTIDE SEQUENCE [LARGE SCALE GENOMIC DNA]</scope>
    <source>
        <strain evidence="4">AG-1 IA</strain>
    </source>
</reference>
<evidence type="ECO:0000313" key="4">
    <source>
        <dbReference type="Proteomes" id="UP000011668"/>
    </source>
</evidence>
<gene>
    <name evidence="3" type="ORF">AG1IA_08200</name>
</gene>
<feature type="region of interest" description="Disordered" evidence="2">
    <location>
        <begin position="636"/>
        <end position="661"/>
    </location>
</feature>
<sequence>MIPKLATNLLHLNVQRAAAAVQNGALRSLQTTHHGGSLNWAGAGSSSSGWGSTGGAKYSGKIYQGYTGAGRAITHANAGPDETEDARMMSLQRRGITPRRGRAASLAPSSADMRMLKHFIARSQRPDGSRQNSTVARELPPELDLAAQDVDIPPIRTGLRKRSKSLSALPEMHARATRQEVEGEGEGVDANMRDYDSWSILHNSEDAAQIRAEIHRVRTQVYPFDLENQEKPQGKGKAPIRRAPQPSTAWFNGALNALYRTRIPGQPVTDVVRLYNDMLARGVLPDANTYAIVIAVLCERDWEVVRALQALDTERIRASITVDADLNPPVLPLSSSEILTSPALQEALPHHAETIRLLRGEIHLPAALALFHAAAIFRGFARNLPFATFARLLRACAARGERGGAVRVWEVLEKRDTPHGPSKAHYVPAVFRHLIATYTSARDVGGAEEVFTEWIKAASKGEVMGVSAGLNLLGSSSRASSDDTESEEAAIMASSGGERDVWDEMVVAYAVCGQGARAVELVERMIDGRDGAPKPTGATFSRMIKAFCDSGDVGTAYAWFERLRAMGGAYTPNLFAWAHIITALGTGGYVREMNALVSSLVGDVSPTAYKVRHAQARVIVDANMVTIERGAARFRAARSSPSNAAQSAPSNSKRPNHAADMAVTEPERQAILASESVEFLFETILPHLPALSHGHQSGILRELAQRLVGPGTIGVVSDDRAVNLVVDRAQINPNKVCLTIPTNPRTSWRSPHALPVRRFTNS</sequence>
<dbReference type="HOGENOM" id="CLU_366081_0_0_1"/>
<protein>
    <submittedName>
        <fullName evidence="3">PPR domain-containing protein</fullName>
    </submittedName>
</protein>
<dbReference type="OrthoDB" id="411857at2759"/>
<dbReference type="PANTHER" id="PTHR47942:SF63">
    <property type="entry name" value="PENTATRICOPEPTIDE REPEAT-CONTAINING PROTEIN"/>
    <property type="match status" value="1"/>
</dbReference>
<evidence type="ECO:0000313" key="3">
    <source>
        <dbReference type="EMBL" id="ELU37779.1"/>
    </source>
</evidence>
<dbReference type="EMBL" id="AFRT01002474">
    <property type="protein sequence ID" value="ELU37779.1"/>
    <property type="molecule type" value="Genomic_DNA"/>
</dbReference>
<organism evidence="3 4">
    <name type="scientific">Thanatephorus cucumeris (strain AG1-IA)</name>
    <name type="common">Rice sheath blight fungus</name>
    <name type="synonym">Rhizoctonia solani</name>
    <dbReference type="NCBI Taxonomy" id="983506"/>
    <lineage>
        <taxon>Eukaryota</taxon>
        <taxon>Fungi</taxon>
        <taxon>Dikarya</taxon>
        <taxon>Basidiomycota</taxon>
        <taxon>Agaricomycotina</taxon>
        <taxon>Agaricomycetes</taxon>
        <taxon>Cantharellales</taxon>
        <taxon>Ceratobasidiaceae</taxon>
        <taxon>Rhizoctonia</taxon>
        <taxon>Rhizoctonia solani AG-1</taxon>
    </lineage>
</organism>
<name>L8WN69_THACA</name>
<dbReference type="InterPro" id="IPR051222">
    <property type="entry name" value="PPR/CCM1_RNA-binding"/>
</dbReference>
<keyword evidence="4" id="KW-1185">Reference proteome</keyword>
<dbReference type="PANTHER" id="PTHR47942">
    <property type="entry name" value="TETRATRICOPEPTIDE REPEAT (TPR)-LIKE SUPERFAMILY PROTEIN-RELATED"/>
    <property type="match status" value="1"/>
</dbReference>
<accession>L8WN69</accession>
<keyword evidence="1" id="KW-0677">Repeat</keyword>
<feature type="region of interest" description="Disordered" evidence="2">
    <location>
        <begin position="163"/>
        <end position="185"/>
    </location>
</feature>
<dbReference type="Gene3D" id="1.25.40.10">
    <property type="entry name" value="Tetratricopeptide repeat domain"/>
    <property type="match status" value="1"/>
</dbReference>
<feature type="compositionally biased region" description="Low complexity" evidence="2">
    <location>
        <begin position="636"/>
        <end position="652"/>
    </location>
</feature>
<evidence type="ECO:0000256" key="1">
    <source>
        <dbReference type="ARBA" id="ARBA00022737"/>
    </source>
</evidence>
<feature type="region of interest" description="Disordered" evidence="2">
    <location>
        <begin position="121"/>
        <end position="141"/>
    </location>
</feature>
<dbReference type="InterPro" id="IPR002885">
    <property type="entry name" value="PPR_rpt"/>
</dbReference>
<dbReference type="InterPro" id="IPR011990">
    <property type="entry name" value="TPR-like_helical_dom_sf"/>
</dbReference>
<evidence type="ECO:0000256" key="2">
    <source>
        <dbReference type="SAM" id="MobiDB-lite"/>
    </source>
</evidence>
<proteinExistence type="predicted"/>
<dbReference type="Pfam" id="PF01535">
    <property type="entry name" value="PPR"/>
    <property type="match status" value="1"/>
</dbReference>
<dbReference type="AlphaFoldDB" id="L8WN69"/>